<evidence type="ECO:0000259" key="1">
    <source>
        <dbReference type="PROSITE" id="PS50943"/>
    </source>
</evidence>
<evidence type="ECO:0000313" key="2">
    <source>
        <dbReference type="EMBL" id="KKL54685.1"/>
    </source>
</evidence>
<sequence length="88" mass="9735">MHLCAVKNCVNPLHLYLGTPHDNAQDSINDGTMARGISHGLTKLKNNEVREIRLLASGGLSQRQIAKKFGVSKSSICKIVHYENWGHI</sequence>
<protein>
    <recommendedName>
        <fullName evidence="1">HTH cro/C1-type domain-containing protein</fullName>
    </recommendedName>
</protein>
<dbReference type="Pfam" id="PF13384">
    <property type="entry name" value="HTH_23"/>
    <property type="match status" value="1"/>
</dbReference>
<dbReference type="InterPro" id="IPR001387">
    <property type="entry name" value="Cro/C1-type_HTH"/>
</dbReference>
<dbReference type="SUPFAM" id="SSF54060">
    <property type="entry name" value="His-Me finger endonucleases"/>
    <property type="match status" value="1"/>
</dbReference>
<reference evidence="2" key="1">
    <citation type="journal article" date="2015" name="Nature">
        <title>Complex archaea that bridge the gap between prokaryotes and eukaryotes.</title>
        <authorList>
            <person name="Spang A."/>
            <person name="Saw J.H."/>
            <person name="Jorgensen S.L."/>
            <person name="Zaremba-Niedzwiedzka K."/>
            <person name="Martijn J."/>
            <person name="Lind A.E."/>
            <person name="van Eijk R."/>
            <person name="Schleper C."/>
            <person name="Guy L."/>
            <person name="Ettema T.J."/>
        </authorList>
    </citation>
    <scope>NUCLEOTIDE SEQUENCE</scope>
</reference>
<feature type="domain" description="HTH cro/C1-type" evidence="1">
    <location>
        <begin position="49"/>
        <end position="79"/>
    </location>
</feature>
<comment type="caution">
    <text evidence="2">The sequence shown here is derived from an EMBL/GenBank/DDBJ whole genome shotgun (WGS) entry which is preliminary data.</text>
</comment>
<accession>A0A0F9FBI7</accession>
<organism evidence="2">
    <name type="scientific">marine sediment metagenome</name>
    <dbReference type="NCBI Taxonomy" id="412755"/>
    <lineage>
        <taxon>unclassified sequences</taxon>
        <taxon>metagenomes</taxon>
        <taxon>ecological metagenomes</taxon>
    </lineage>
</organism>
<proteinExistence type="predicted"/>
<dbReference type="InterPro" id="IPR044925">
    <property type="entry name" value="His-Me_finger_sf"/>
</dbReference>
<dbReference type="EMBL" id="LAZR01031114">
    <property type="protein sequence ID" value="KKL54685.1"/>
    <property type="molecule type" value="Genomic_DNA"/>
</dbReference>
<gene>
    <name evidence="2" type="ORF">LCGC14_2262930</name>
</gene>
<dbReference type="PROSITE" id="PS50943">
    <property type="entry name" value="HTH_CROC1"/>
    <property type="match status" value="1"/>
</dbReference>
<dbReference type="AlphaFoldDB" id="A0A0F9FBI7"/>
<name>A0A0F9FBI7_9ZZZZ</name>
<dbReference type="Gene3D" id="1.10.10.60">
    <property type="entry name" value="Homeodomain-like"/>
    <property type="match status" value="1"/>
</dbReference>